<evidence type="ECO:0000256" key="2">
    <source>
        <dbReference type="SAM" id="Phobius"/>
    </source>
</evidence>
<sequence>MKLTLFTISNEQIKEQLSKLQTKVESLETVKDVQDKIISAKDSQITFLQGEISSITTWVTWGAGIVITLASAAFIFIKLLENKAKKKIEEAENALQSATQQLAQIEIAKQETETNLTESDKKIEQLNSLIDKSNNIATIAQEKLDALEEWQEASALLSNINFLLDFIENNLKDSREEMCESHLKTPEEQLVLLNHFTNKYNFLRAGYSSILSKINQSVKQELHTSDLEYLKQLEESANKLHTDIIDNLYEQD</sequence>
<accession>A0A654AU20</accession>
<evidence type="ECO:0000313" key="3">
    <source>
        <dbReference type="EMBL" id="VXC71436.1"/>
    </source>
</evidence>
<proteinExistence type="predicted"/>
<gene>
    <name evidence="3" type="ORF">BACI71_60103</name>
</gene>
<evidence type="ECO:0000256" key="1">
    <source>
        <dbReference type="SAM" id="Coils"/>
    </source>
</evidence>
<feature type="transmembrane region" description="Helical" evidence="2">
    <location>
        <begin position="58"/>
        <end position="77"/>
    </location>
</feature>
<dbReference type="RefSeq" id="WP_236571838.1">
    <property type="nucleotide sequence ID" value="NZ_LR733376.1"/>
</dbReference>
<protein>
    <submittedName>
        <fullName evidence="3">SpbB protein</fullName>
    </submittedName>
</protein>
<keyword evidence="2" id="KW-0812">Transmembrane</keyword>
<evidence type="ECO:0000313" key="4">
    <source>
        <dbReference type="Proteomes" id="UP000437562"/>
    </source>
</evidence>
<organism evidence="3 4">
    <name type="scientific">Bacillus mycoides</name>
    <dbReference type="NCBI Taxonomy" id="1405"/>
    <lineage>
        <taxon>Bacteria</taxon>
        <taxon>Bacillati</taxon>
        <taxon>Bacillota</taxon>
        <taxon>Bacilli</taxon>
        <taxon>Bacillales</taxon>
        <taxon>Bacillaceae</taxon>
        <taxon>Bacillus</taxon>
        <taxon>Bacillus cereus group</taxon>
    </lineage>
</organism>
<feature type="coiled-coil region" evidence="1">
    <location>
        <begin position="77"/>
        <end position="129"/>
    </location>
</feature>
<dbReference type="Proteomes" id="UP000437562">
    <property type="component" value="Unassembled WGS sequence"/>
</dbReference>
<dbReference type="EMBL" id="CABWMC010000031">
    <property type="protein sequence ID" value="VXC71436.1"/>
    <property type="molecule type" value="Genomic_DNA"/>
</dbReference>
<dbReference type="Gene3D" id="1.20.1170.10">
    <property type="match status" value="1"/>
</dbReference>
<keyword evidence="1" id="KW-0175">Coiled coil</keyword>
<dbReference type="AlphaFoldDB" id="A0A654AU20"/>
<name>A0A654AU20_BACMY</name>
<keyword evidence="2" id="KW-0472">Membrane</keyword>
<reference evidence="3 4" key="1">
    <citation type="submission" date="2019-10" db="EMBL/GenBank/DDBJ databases">
        <authorList>
            <person name="Karimi E."/>
        </authorList>
    </citation>
    <scope>NUCLEOTIDE SEQUENCE [LARGE SCALE GENOMIC DNA]</scope>
    <source>
        <strain evidence="3">Bacillus sp. 71</strain>
    </source>
</reference>
<keyword evidence="2" id="KW-1133">Transmembrane helix</keyword>